<proteinExistence type="predicted"/>
<comment type="caution">
    <text evidence="2">The sequence shown here is derived from an EMBL/GenBank/DDBJ whole genome shotgun (WGS) entry which is preliminary data.</text>
</comment>
<protein>
    <submittedName>
        <fullName evidence="2">Uncharacterized protein</fullName>
    </submittedName>
</protein>
<sequence>MEREERHRGKRGTNVENSPERITAADRPGHGRVGGIDDPVARSEYGDDPEAVREAQRDAAGDLEDAHQHATVYQLADGESERPREIRHDPNGASLSIGDLIEHYELAGEEDVVDLSDLWERWNRGSGQESQAFVEAETRSLSVGDIVVLDGDAYRCDRIGWTAIELCEDGQTAE</sequence>
<dbReference type="EMBL" id="AOMD01000029">
    <property type="protein sequence ID" value="EMA43567.1"/>
    <property type="molecule type" value="Genomic_DNA"/>
</dbReference>
<feature type="compositionally biased region" description="Basic and acidic residues" evidence="1">
    <location>
        <begin position="79"/>
        <end position="90"/>
    </location>
</feature>
<feature type="region of interest" description="Disordered" evidence="1">
    <location>
        <begin position="1"/>
        <end position="93"/>
    </location>
</feature>
<dbReference type="RefSeq" id="WP_006078548.1">
    <property type="nucleotide sequence ID" value="NZ_AOMD01000029.1"/>
</dbReference>
<name>M0MCT3_9EURY</name>
<accession>M0MCT3</accession>
<organism evidence="2 3">
    <name type="scientific">Halococcus saccharolyticus DSM 5350</name>
    <dbReference type="NCBI Taxonomy" id="1227455"/>
    <lineage>
        <taxon>Archaea</taxon>
        <taxon>Methanobacteriati</taxon>
        <taxon>Methanobacteriota</taxon>
        <taxon>Stenosarchaea group</taxon>
        <taxon>Halobacteria</taxon>
        <taxon>Halobacteriales</taxon>
        <taxon>Halococcaceae</taxon>
        <taxon>Halococcus</taxon>
    </lineage>
</organism>
<feature type="compositionally biased region" description="Basic and acidic residues" evidence="1">
    <location>
        <begin position="39"/>
        <end position="68"/>
    </location>
</feature>
<reference evidence="2 3" key="1">
    <citation type="journal article" date="2014" name="PLoS Genet.">
        <title>Phylogenetically driven sequencing of extremely halophilic archaea reveals strategies for static and dynamic osmo-response.</title>
        <authorList>
            <person name="Becker E.A."/>
            <person name="Seitzer P.M."/>
            <person name="Tritt A."/>
            <person name="Larsen D."/>
            <person name="Krusor M."/>
            <person name="Yao A.I."/>
            <person name="Wu D."/>
            <person name="Madern D."/>
            <person name="Eisen J.A."/>
            <person name="Darling A.E."/>
            <person name="Facciotti M.T."/>
        </authorList>
    </citation>
    <scope>NUCLEOTIDE SEQUENCE [LARGE SCALE GENOMIC DNA]</scope>
    <source>
        <strain evidence="2 3">DSM 5350</strain>
    </source>
</reference>
<dbReference type="OrthoDB" id="384633at2157"/>
<dbReference type="InParanoid" id="M0MCT3"/>
<dbReference type="PATRIC" id="fig|1227455.4.peg.2744"/>
<keyword evidence="3" id="KW-1185">Reference proteome</keyword>
<dbReference type="AlphaFoldDB" id="M0MCT3"/>
<evidence type="ECO:0000313" key="3">
    <source>
        <dbReference type="Proteomes" id="UP000011669"/>
    </source>
</evidence>
<gene>
    <name evidence="2" type="ORF">C449_13447</name>
</gene>
<evidence type="ECO:0000313" key="2">
    <source>
        <dbReference type="EMBL" id="EMA43567.1"/>
    </source>
</evidence>
<dbReference type="Proteomes" id="UP000011669">
    <property type="component" value="Unassembled WGS sequence"/>
</dbReference>
<dbReference type="STRING" id="1227455.C449_13447"/>
<evidence type="ECO:0000256" key="1">
    <source>
        <dbReference type="SAM" id="MobiDB-lite"/>
    </source>
</evidence>